<comment type="caution">
    <text evidence="3">The sequence shown here is derived from an EMBL/GenBank/DDBJ whole genome shotgun (WGS) entry which is preliminary data.</text>
</comment>
<dbReference type="AlphaFoldDB" id="A0AAD8WMR4"/>
<feature type="compositionally biased region" description="Acidic residues" evidence="1">
    <location>
        <begin position="165"/>
        <end position="177"/>
    </location>
</feature>
<accession>A0AAD8WMR4</accession>
<dbReference type="EMBL" id="JAUUTY010000003">
    <property type="protein sequence ID" value="KAK1668197.1"/>
    <property type="molecule type" value="Genomic_DNA"/>
</dbReference>
<gene>
    <name evidence="3" type="ORF">QYE76_056356</name>
</gene>
<reference evidence="3" key="1">
    <citation type="submission" date="2023-07" db="EMBL/GenBank/DDBJ databases">
        <title>A chromosome-level genome assembly of Lolium multiflorum.</title>
        <authorList>
            <person name="Chen Y."/>
            <person name="Copetti D."/>
            <person name="Kolliker R."/>
            <person name="Studer B."/>
        </authorList>
    </citation>
    <scope>NUCLEOTIDE SEQUENCE</scope>
    <source>
        <strain evidence="3">02402/16</strain>
        <tissue evidence="3">Leaf</tissue>
    </source>
</reference>
<feature type="domain" description="Transposase (putative) gypsy type" evidence="2">
    <location>
        <begin position="66"/>
        <end position="115"/>
    </location>
</feature>
<feature type="region of interest" description="Disordered" evidence="1">
    <location>
        <begin position="161"/>
        <end position="248"/>
    </location>
</feature>
<feature type="compositionally biased region" description="Basic residues" evidence="1">
    <location>
        <begin position="181"/>
        <end position="194"/>
    </location>
</feature>
<evidence type="ECO:0000256" key="1">
    <source>
        <dbReference type="SAM" id="MobiDB-lite"/>
    </source>
</evidence>
<evidence type="ECO:0000259" key="2">
    <source>
        <dbReference type="Pfam" id="PF04195"/>
    </source>
</evidence>
<dbReference type="Proteomes" id="UP001231189">
    <property type="component" value="Unassembled WGS sequence"/>
</dbReference>
<protein>
    <recommendedName>
        <fullName evidence="2">Transposase (putative) gypsy type domain-containing protein</fullName>
    </recommendedName>
</protein>
<dbReference type="InterPro" id="IPR007321">
    <property type="entry name" value="Transposase_28"/>
</dbReference>
<dbReference type="PANTHER" id="PTHR33026:SF7">
    <property type="entry name" value="OS03G0100275 PROTEIN"/>
    <property type="match status" value="1"/>
</dbReference>
<evidence type="ECO:0000313" key="3">
    <source>
        <dbReference type="EMBL" id="KAK1668197.1"/>
    </source>
</evidence>
<dbReference type="Pfam" id="PF04195">
    <property type="entry name" value="Transposase_28"/>
    <property type="match status" value="1"/>
</dbReference>
<sequence length="248" mass="27586">MATKVQEAENKRASKARSREGVRGQWWPCETTDAELRELQNEGMISEHWNFMRDSDIPKPDTDERVMTKAWVERGLSLPCSEFFLSVLNTYGLQPHNIYPNSYLLLSNFATLCEGRFKTLVKVGRGQPVPELIKDINTNDKCPPLDTLAEEDLRAILRVPVSGDPAEEDPEDPEEEEVHAPRKAAPRPSKRPRAKVSGPEAGGGSEASAKKPKVTKPPPLDSKKAERERLKLLSTAGKRSRPNIPGAA</sequence>
<organism evidence="3 4">
    <name type="scientific">Lolium multiflorum</name>
    <name type="common">Italian ryegrass</name>
    <name type="synonym">Lolium perenne subsp. multiflorum</name>
    <dbReference type="NCBI Taxonomy" id="4521"/>
    <lineage>
        <taxon>Eukaryota</taxon>
        <taxon>Viridiplantae</taxon>
        <taxon>Streptophyta</taxon>
        <taxon>Embryophyta</taxon>
        <taxon>Tracheophyta</taxon>
        <taxon>Spermatophyta</taxon>
        <taxon>Magnoliopsida</taxon>
        <taxon>Liliopsida</taxon>
        <taxon>Poales</taxon>
        <taxon>Poaceae</taxon>
        <taxon>BOP clade</taxon>
        <taxon>Pooideae</taxon>
        <taxon>Poodae</taxon>
        <taxon>Poeae</taxon>
        <taxon>Poeae Chloroplast Group 2 (Poeae type)</taxon>
        <taxon>Loliodinae</taxon>
        <taxon>Loliinae</taxon>
        <taxon>Lolium</taxon>
    </lineage>
</organism>
<feature type="compositionally biased region" description="Basic and acidic residues" evidence="1">
    <location>
        <begin position="221"/>
        <end position="231"/>
    </location>
</feature>
<dbReference type="PANTHER" id="PTHR33026">
    <property type="entry name" value="OS06G0360600 PROTEIN"/>
    <property type="match status" value="1"/>
</dbReference>
<evidence type="ECO:0000313" key="4">
    <source>
        <dbReference type="Proteomes" id="UP001231189"/>
    </source>
</evidence>
<keyword evidence="4" id="KW-1185">Reference proteome</keyword>
<proteinExistence type="predicted"/>
<name>A0AAD8WMR4_LOLMU</name>